<feature type="compositionally biased region" description="Polar residues" evidence="1">
    <location>
        <begin position="264"/>
        <end position="312"/>
    </location>
</feature>
<organism evidence="4">
    <name type="scientific">Arthroderma gypseum (strain ATCC MYA-4604 / CBS 118893)</name>
    <name type="common">Microsporum gypseum</name>
    <dbReference type="NCBI Taxonomy" id="535722"/>
    <lineage>
        <taxon>Eukaryota</taxon>
        <taxon>Fungi</taxon>
        <taxon>Dikarya</taxon>
        <taxon>Ascomycota</taxon>
        <taxon>Pezizomycotina</taxon>
        <taxon>Eurotiomycetes</taxon>
        <taxon>Eurotiomycetidae</taxon>
        <taxon>Onygenales</taxon>
        <taxon>Arthrodermataceae</taxon>
        <taxon>Nannizzia</taxon>
    </lineage>
</organism>
<feature type="compositionally biased region" description="Polar residues" evidence="1">
    <location>
        <begin position="498"/>
        <end position="514"/>
    </location>
</feature>
<evidence type="ECO:0000256" key="1">
    <source>
        <dbReference type="SAM" id="MobiDB-lite"/>
    </source>
</evidence>
<feature type="compositionally biased region" description="Polar residues" evidence="1">
    <location>
        <begin position="576"/>
        <end position="594"/>
    </location>
</feature>
<feature type="region of interest" description="Disordered" evidence="1">
    <location>
        <begin position="755"/>
        <end position="810"/>
    </location>
</feature>
<feature type="region of interest" description="Disordered" evidence="1">
    <location>
        <begin position="264"/>
        <end position="355"/>
    </location>
</feature>
<feature type="compositionally biased region" description="Polar residues" evidence="1">
    <location>
        <begin position="1053"/>
        <end position="1066"/>
    </location>
</feature>
<sequence>MAYNGYGYPQYQHTNARAQQNQAQHAPPSSQTPKLAAPAPQNSSQDYGQRHGSWNGQNASGPQTSNQQNASNNYWIPSNSTTGQSIAYQQQVSYRVSDTNQATNSVHQYNGQIQPQSRTSTHGATNYGNESNSSMDTVRDTVNSTNHYISNSSPGQTATVPAVAMSQNPRSYQPNAPPHQSDYMQNSRTAAATAMTALSTAARRNYTQNVPATNTDSYQVSNSVRYNAPARGPTRSQLATNNSNSSNTVYQFQASNSGQAFETTGTAASSTLHQTSNTPGMSTPSVTSSAEPSPQLQHRVHQAQSTSHSPTLLQHPDRTSSGSQMRPPPQKYSMNNAVSDNERPSAAMNQSAYSQPTDASSVIAESATHNSLPRFVDPTNVYNPYYRQFGASGAAHTAHTAHTTVESDAASVASGIETTQVVAQQNSTQSPALNVTELNAAPTTTLSNTASNALNGSITNKGPKDTPKPLSKPLSKGTPKKVRKKPSRKTKSAAAGTSIITAVEPQTASSTQEQANDKEDTATQMQIMLDEMRKKDPDLFRSILAANMSKQESNGQKAQVPANVVDGITANDCFADSSTPGSAQPPQLPHSNHTIPLKETRKKRAAGEAVFRISTHAQKGAAPSTVNNMSTGNIQAEQRLLEAALPSTTPGEMESGVEAASPGQITKLGFIDGLPDLGKFPALRRKRKPKISLLGNGSHSDSISISGLNNEVNTADHGGGTAPTAQAATTMAQPYAALSIEEQRLSLLDNFTRTGNAEFPQSHANPPPTTKDTQLSQADHVNTTHQTPPPPQVQRQSSGEEVGKGGNMTSIWPYHKRRVLTESACEYIATLPGNGPITPEFVSSLIEQNPSYVQLCNMLEDHGYTVNKVHFAKHLLQAFPDLGESSNNATKPISEPTLQAPHPSLPVSSFVSSTPATPIPQQSPKATKHHIGTVPVNSGTNLPLSKEEQRQKSLNLLHISKRRMKNAPQRRTSISASPAPQPREPFPNSKEAMARKQTFAEIVDLSQAFSDEDESGPEDEEIDQPNQVIVGADDPMDTSPDVPMEDNIPSIPVQPNTTETLAQNPLTDREVVPAAQPQPTRSREPSLATQPTAEEPVNTAKHKEHNGIPQTTGIEDLRRFNGIIKPINKAKALKRSYYDPRTIARDILIAAGRHPTERPLNHHLLKLKEKFQFIDYTSDLETFRWDLVDPGGPPPPKITPEPLIPQPKFHPRDTSRDATSGRQYQSLDRAPSQLRISHTINADSASPLRAMAPTPTRSSHASPLPTRRRPGRPPGAKNKPKPVPSIARHVEVAIPRATPQPSSNTYAIYECHFDSCGAKLHNFEVFRKHVLKLHSQAGEDQAVCLWTGCVPTQSTPRTFSTGGLKEHLDNVHLSPLAWKLGDGPKSVSSGHPCFNPSSCLYDDEGRAVVSKATTNGSTPAIILPTTWRPIRDFNKNHGHDSYRSSALQIMRALSAKQANVGAGLGPGGCILMNEQRQGTVVAHDDVYRILPAGKREY</sequence>
<name>E5R352_ARTGP</name>
<dbReference type="VEuPathDB" id="FungiDB:MGYG_00124"/>
<feature type="compositionally biased region" description="Basic residues" evidence="1">
    <location>
        <begin position="478"/>
        <end position="491"/>
    </location>
</feature>
<feature type="region of interest" description="Disordered" evidence="1">
    <location>
        <begin position="1"/>
        <end position="74"/>
    </location>
</feature>
<evidence type="ECO:0000313" key="3">
    <source>
        <dbReference type="EMBL" id="EFQ97081.1"/>
    </source>
</evidence>
<feature type="compositionally biased region" description="Low complexity" evidence="1">
    <location>
        <begin position="12"/>
        <end position="31"/>
    </location>
</feature>
<feature type="region of interest" description="Disordered" evidence="1">
    <location>
        <begin position="112"/>
        <end position="135"/>
    </location>
</feature>
<feature type="compositionally biased region" description="Polar residues" evidence="1">
    <location>
        <begin position="907"/>
        <end position="925"/>
    </location>
</feature>
<dbReference type="EMBL" id="DS989822">
    <property type="protein sequence ID" value="EFQ97081.1"/>
    <property type="molecule type" value="Genomic_DNA"/>
</dbReference>
<dbReference type="HOGENOM" id="CLU_254978_0_0_1"/>
<dbReference type="RefSeq" id="XP_003176033.1">
    <property type="nucleotide sequence ID" value="XM_003175985.1"/>
</dbReference>
<reference evidence="4" key="1">
    <citation type="journal article" date="2012" name="MBio">
        <title>Comparative genome analysis of Trichophyton rubrum and related dermatophytes reveals candidate genes involved in infection.</title>
        <authorList>
            <person name="Martinez D.A."/>
            <person name="Oliver B.G."/>
            <person name="Graeser Y."/>
            <person name="Goldberg J.M."/>
            <person name="Li W."/>
            <person name="Martinez-Rossi N.M."/>
            <person name="Monod M."/>
            <person name="Shelest E."/>
            <person name="Barton R.C."/>
            <person name="Birch E."/>
            <person name="Brakhage A.A."/>
            <person name="Chen Z."/>
            <person name="Gurr S.J."/>
            <person name="Heiman D."/>
            <person name="Heitman J."/>
            <person name="Kosti I."/>
            <person name="Rossi A."/>
            <person name="Saif S."/>
            <person name="Samalova M."/>
            <person name="Saunders C.W."/>
            <person name="Shea T."/>
            <person name="Summerbell R.C."/>
            <person name="Xu J."/>
            <person name="Young S."/>
            <person name="Zeng Q."/>
            <person name="Birren B.W."/>
            <person name="Cuomo C.A."/>
            <person name="White T.C."/>
        </authorList>
    </citation>
    <scope>NUCLEOTIDE SEQUENCE [LARGE SCALE GENOMIC DNA]</scope>
    <source>
        <strain evidence="4">ATCC MYA-4604 / CBS 118893</strain>
    </source>
</reference>
<dbReference type="OMA" id="QSYKCKW"/>
<evidence type="ECO:0000259" key="2">
    <source>
        <dbReference type="PROSITE" id="PS00028"/>
    </source>
</evidence>
<feature type="compositionally biased region" description="Acidic residues" evidence="1">
    <location>
        <begin position="1010"/>
        <end position="1023"/>
    </location>
</feature>
<dbReference type="OrthoDB" id="4173589at2759"/>
<feature type="region of interest" description="Disordered" evidence="1">
    <location>
        <begin position="444"/>
        <end position="520"/>
    </location>
</feature>
<dbReference type="Proteomes" id="UP000002669">
    <property type="component" value="Unassembled WGS sequence"/>
</dbReference>
<feature type="region of interest" description="Disordered" evidence="1">
    <location>
        <begin position="907"/>
        <end position="949"/>
    </location>
</feature>
<dbReference type="PROSITE" id="PS00028">
    <property type="entry name" value="ZINC_FINGER_C2H2_1"/>
    <property type="match status" value="1"/>
</dbReference>
<feature type="compositionally biased region" description="Polar residues" evidence="1">
    <location>
        <begin position="969"/>
        <end position="978"/>
    </location>
</feature>
<dbReference type="InParanoid" id="E5R352"/>
<dbReference type="STRING" id="535722.E5R352"/>
<feature type="compositionally biased region" description="Polar residues" evidence="1">
    <location>
        <begin position="1234"/>
        <end position="1244"/>
    </location>
</feature>
<proteinExistence type="predicted"/>
<feature type="compositionally biased region" description="Polar residues" evidence="1">
    <location>
        <begin position="770"/>
        <end position="781"/>
    </location>
</feature>
<accession>E5R352</accession>
<feature type="region of interest" description="Disordered" evidence="1">
    <location>
        <begin position="575"/>
        <end position="603"/>
    </location>
</feature>
<feature type="region of interest" description="Disordered" evidence="1">
    <location>
        <begin position="1189"/>
        <end position="1283"/>
    </location>
</feature>
<feature type="compositionally biased region" description="Polar residues" evidence="1">
    <location>
        <begin position="444"/>
        <end position="460"/>
    </location>
</feature>
<keyword evidence="4" id="KW-1185">Reference proteome</keyword>
<gene>
    <name evidence="3" type="ORF">MGYG_00124</name>
</gene>
<feature type="compositionally biased region" description="Pro residues" evidence="1">
    <location>
        <begin position="1191"/>
        <end position="1205"/>
    </location>
</feature>
<dbReference type="eggNOG" id="ENOG502S4ZA">
    <property type="taxonomic scope" value="Eukaryota"/>
</dbReference>
<feature type="compositionally biased region" description="Polar residues" evidence="1">
    <location>
        <begin position="1217"/>
        <end position="1226"/>
    </location>
</feature>
<feature type="region of interest" description="Disordered" evidence="1">
    <location>
        <begin position="1010"/>
        <end position="1109"/>
    </location>
</feature>
<protein>
    <recommendedName>
        <fullName evidence="2">C2H2-type domain-containing protein</fullName>
    </recommendedName>
</protein>
<feature type="compositionally biased region" description="Polar residues" evidence="1">
    <location>
        <begin position="40"/>
        <end position="74"/>
    </location>
</feature>
<dbReference type="InterPro" id="IPR013087">
    <property type="entry name" value="Znf_C2H2_type"/>
</dbReference>
<feature type="region of interest" description="Disordered" evidence="1">
    <location>
        <begin position="962"/>
        <end position="988"/>
    </location>
</feature>
<feature type="domain" description="C2H2-type" evidence="2">
    <location>
        <begin position="1311"/>
        <end position="1334"/>
    </location>
</feature>
<dbReference type="GeneID" id="10031344"/>
<evidence type="ECO:0000313" key="4">
    <source>
        <dbReference type="Proteomes" id="UP000002669"/>
    </source>
</evidence>